<evidence type="ECO:0000256" key="4">
    <source>
        <dbReference type="ARBA" id="ARBA00022989"/>
    </source>
</evidence>
<dbReference type="STRING" id="1664694.A0A0N1NW52"/>
<feature type="transmembrane region" description="Helical" evidence="7">
    <location>
        <begin position="401"/>
        <end position="421"/>
    </location>
</feature>
<keyword evidence="6 7" id="KW-0472">Membrane</keyword>
<dbReference type="InterPro" id="IPR003445">
    <property type="entry name" value="Cat_transpt"/>
</dbReference>
<evidence type="ECO:0000256" key="2">
    <source>
        <dbReference type="ARBA" id="ARBA00022448"/>
    </source>
</evidence>
<dbReference type="AlphaFoldDB" id="A0A0N1NW52"/>
<keyword evidence="3 7" id="KW-0812">Transmembrane</keyword>
<dbReference type="PIRSF" id="PIRSF002450">
    <property type="entry name" value="K+_transpter_TRK"/>
    <property type="match status" value="1"/>
</dbReference>
<protein>
    <recommendedName>
        <fullName evidence="7">Potassium transport protein</fullName>
    </recommendedName>
</protein>
<feature type="transmembrane region" description="Helical" evidence="7">
    <location>
        <begin position="327"/>
        <end position="350"/>
    </location>
</feature>
<feature type="compositionally biased region" description="Basic and acidic residues" evidence="8">
    <location>
        <begin position="225"/>
        <end position="236"/>
    </location>
</feature>
<sequence length="756" mass="84434">MAVEKKDKPSQRNLGLKILKSVADFFNNKIQPHLEPISFISLHYIYFCGTCMLAAIIFWASSTPSQSVRFIDSFFLVVSAMTEAGLNTVNLSQLNTWQQVMLFLLIIMGSSIFVSIAILHIRKTAMEKRLEELADRKRRRLGIRTLTFSLSKRRVTDYGRKEDAVASGVVQGSRIKDPIPDEEYQPTFASRVRSESTSNMVRPEAPPISAGDPENGQTESGHITFGEDPRPVREQTGRSQLQRRRSFLSNVNRGVAAHSAANHPRYAQPILHVDEKGSGQEHRQRAGSLAKLHNYLDSVYGLLGRNSRFYHLSEKERRALGGIEYDAICVLSWLVPIYFVVFQLCGAIGVGAWLQINRPDTAYQNGLNPFWTGAFFAVSAFNNSGMALLDANATALQTSYYCLLTLSLLILAGNTCFPPFLRLILWTMKKAIPKTSSPRLQKWKTVLTFILDHPRRVYTNLFPAKHTWWLVFSLVLLNGIDWIAFEVLSIGNPVVESIEPKYRVLDGLFQAFAVRAGGFYVVPISGLYPGLQVLYVLMMYVSAFPVTITIRNTNVYEERSLGIFADDQPQESIAAPAAQGGANELLRGLKRTLTGDGGLRKAPTAKSASDWSNQDFLRMQLRGQLGHDIWWISLAVFLIAIIETGQFNRDPVVFSVFNIIFEVVSAYGCVGISTGVPWNAYSFCGAWHTGSKLILCAVMLRGRHRGLPVAIDRAILLPSTTLDWAEEEDAHRKGKSRSASRMRNGNDVSNDVNQVV</sequence>
<evidence type="ECO:0000256" key="1">
    <source>
        <dbReference type="ARBA" id="ARBA00004141"/>
    </source>
</evidence>
<feature type="region of interest" description="Disordered" evidence="8">
    <location>
        <begin position="728"/>
        <end position="756"/>
    </location>
</feature>
<dbReference type="Proteomes" id="UP000038010">
    <property type="component" value="Unassembled WGS sequence"/>
</dbReference>
<evidence type="ECO:0000256" key="5">
    <source>
        <dbReference type="ARBA" id="ARBA00023065"/>
    </source>
</evidence>
<feature type="transmembrane region" description="Helical" evidence="7">
    <location>
        <begin position="629"/>
        <end position="647"/>
    </location>
</feature>
<dbReference type="GO" id="GO:0030007">
    <property type="term" value="P:intracellular potassium ion homeostasis"/>
    <property type="evidence" value="ECO:0007669"/>
    <property type="project" value="UniProtKB-UniRule"/>
</dbReference>
<keyword evidence="7" id="KW-0633">Potassium transport</keyword>
<dbReference type="GO" id="GO:1990573">
    <property type="term" value="P:potassium ion import across plasma membrane"/>
    <property type="evidence" value="ECO:0007669"/>
    <property type="project" value="TreeGrafter"/>
</dbReference>
<dbReference type="GO" id="GO:0140107">
    <property type="term" value="F:high-affinity potassium ion transmembrane transporter activity"/>
    <property type="evidence" value="ECO:0007669"/>
    <property type="project" value="TreeGrafter"/>
</dbReference>
<evidence type="ECO:0000313" key="9">
    <source>
        <dbReference type="EMBL" id="KPI34680.1"/>
    </source>
</evidence>
<name>A0A0N1NW52_9EURO</name>
<dbReference type="PANTHER" id="PTHR31064:SF37">
    <property type="entry name" value="TRANSPORTER, PUTATIVE (EUROFUNG)-RELATED"/>
    <property type="match status" value="1"/>
</dbReference>
<feature type="region of interest" description="Disordered" evidence="8">
    <location>
        <begin position="192"/>
        <end position="245"/>
    </location>
</feature>
<feature type="transmembrane region" description="Helical" evidence="7">
    <location>
        <begin position="74"/>
        <end position="94"/>
    </location>
</feature>
<accession>A0A0N1NW52</accession>
<feature type="transmembrane region" description="Helical" evidence="7">
    <location>
        <begin position="533"/>
        <end position="550"/>
    </location>
</feature>
<dbReference type="GeneID" id="28737593"/>
<evidence type="ECO:0000256" key="6">
    <source>
        <dbReference type="ARBA" id="ARBA00023136"/>
    </source>
</evidence>
<evidence type="ECO:0000256" key="8">
    <source>
        <dbReference type="SAM" id="MobiDB-lite"/>
    </source>
</evidence>
<dbReference type="VEuPathDB" id="FungiDB:AB675_55"/>
<comment type="caution">
    <text evidence="9">The sequence shown here is derived from an EMBL/GenBank/DDBJ whole genome shotgun (WGS) entry which is preliminary data.</text>
</comment>
<evidence type="ECO:0000313" key="10">
    <source>
        <dbReference type="Proteomes" id="UP000038010"/>
    </source>
</evidence>
<dbReference type="EMBL" id="LFJN01000053">
    <property type="protein sequence ID" value="KPI34680.1"/>
    <property type="molecule type" value="Genomic_DNA"/>
</dbReference>
<keyword evidence="5 7" id="KW-0406">Ion transport</keyword>
<keyword evidence="7" id="KW-0630">Potassium</keyword>
<feature type="transmembrane region" description="Helical" evidence="7">
    <location>
        <begin position="653"/>
        <end position="672"/>
    </location>
</feature>
<proteinExistence type="inferred from homology"/>
<dbReference type="GO" id="GO:0005886">
    <property type="term" value="C:plasma membrane"/>
    <property type="evidence" value="ECO:0007669"/>
    <property type="project" value="InterPro"/>
</dbReference>
<gene>
    <name evidence="9" type="ORF">AB675_55</name>
</gene>
<dbReference type="RefSeq" id="XP_017994643.1">
    <property type="nucleotide sequence ID" value="XM_018145825.1"/>
</dbReference>
<dbReference type="PANTHER" id="PTHR31064">
    <property type="entry name" value="POTASSIUM TRANSPORT PROTEIN DDB_G0292412-RELATED"/>
    <property type="match status" value="1"/>
</dbReference>
<comment type="similarity">
    <text evidence="7">Belongs to the TrkH potassium transport family.</text>
</comment>
<feature type="transmembrane region" description="Helical" evidence="7">
    <location>
        <begin position="370"/>
        <end position="389"/>
    </location>
</feature>
<dbReference type="OrthoDB" id="9999863at2759"/>
<feature type="transmembrane region" description="Helical" evidence="7">
    <location>
        <begin position="468"/>
        <end position="488"/>
    </location>
</feature>
<keyword evidence="2 7" id="KW-0813">Transport</keyword>
<keyword evidence="10" id="KW-1185">Reference proteome</keyword>
<dbReference type="InterPro" id="IPR051143">
    <property type="entry name" value="TrkH_K-transport"/>
</dbReference>
<comment type="subcellular location">
    <subcellularLocation>
        <location evidence="1">Membrane</location>
        <topology evidence="1">Multi-pass membrane protein</topology>
    </subcellularLocation>
</comment>
<reference evidence="9 10" key="1">
    <citation type="submission" date="2015-06" db="EMBL/GenBank/DDBJ databases">
        <title>Draft genome of the ant-associated black yeast Phialophora attae CBS 131958.</title>
        <authorList>
            <person name="Moreno L.F."/>
            <person name="Stielow B.J."/>
            <person name="de Hoog S."/>
            <person name="Vicente V.A."/>
            <person name="Weiss V.A."/>
            <person name="de Vries M."/>
            <person name="Cruz L.M."/>
            <person name="Souza E.M."/>
        </authorList>
    </citation>
    <scope>NUCLEOTIDE SEQUENCE [LARGE SCALE GENOMIC DNA]</scope>
    <source>
        <strain evidence="9 10">CBS 131958</strain>
    </source>
</reference>
<feature type="compositionally biased region" description="Polar residues" evidence="8">
    <location>
        <begin position="741"/>
        <end position="756"/>
    </location>
</feature>
<dbReference type="InterPro" id="IPR015958">
    <property type="entry name" value="Trk1_fungi"/>
</dbReference>
<feature type="transmembrane region" description="Helical" evidence="7">
    <location>
        <begin position="44"/>
        <end position="62"/>
    </location>
</feature>
<dbReference type="Pfam" id="PF02386">
    <property type="entry name" value="TrkH"/>
    <property type="match status" value="1"/>
</dbReference>
<evidence type="ECO:0000256" key="3">
    <source>
        <dbReference type="ARBA" id="ARBA00022692"/>
    </source>
</evidence>
<organism evidence="9 10">
    <name type="scientific">Cyphellophora attinorum</name>
    <dbReference type="NCBI Taxonomy" id="1664694"/>
    <lineage>
        <taxon>Eukaryota</taxon>
        <taxon>Fungi</taxon>
        <taxon>Dikarya</taxon>
        <taxon>Ascomycota</taxon>
        <taxon>Pezizomycotina</taxon>
        <taxon>Eurotiomycetes</taxon>
        <taxon>Chaetothyriomycetidae</taxon>
        <taxon>Chaetothyriales</taxon>
        <taxon>Cyphellophoraceae</taxon>
        <taxon>Cyphellophora</taxon>
    </lineage>
</organism>
<feature type="transmembrane region" description="Helical" evidence="7">
    <location>
        <begin position="100"/>
        <end position="121"/>
    </location>
</feature>
<keyword evidence="4 7" id="KW-1133">Transmembrane helix</keyword>
<evidence type="ECO:0000256" key="7">
    <source>
        <dbReference type="PIRNR" id="PIRNR002450"/>
    </source>
</evidence>